<gene>
    <name evidence="4" type="ORF">PsYK624_101470</name>
</gene>
<proteinExistence type="predicted"/>
<feature type="transmembrane region" description="Helical" evidence="2">
    <location>
        <begin position="122"/>
        <end position="141"/>
    </location>
</feature>
<dbReference type="EMBL" id="BPQB01000036">
    <property type="protein sequence ID" value="GJE93980.1"/>
    <property type="molecule type" value="Genomic_DNA"/>
</dbReference>
<feature type="transmembrane region" description="Helical" evidence="2">
    <location>
        <begin position="43"/>
        <end position="63"/>
    </location>
</feature>
<feature type="domain" description="DUF6534" evidence="3">
    <location>
        <begin position="126"/>
        <end position="211"/>
    </location>
</feature>
<reference evidence="4 5" key="1">
    <citation type="submission" date="2021-08" db="EMBL/GenBank/DDBJ databases">
        <title>Draft Genome Sequence of Phanerochaete sordida strain YK-624.</title>
        <authorList>
            <person name="Mori T."/>
            <person name="Dohra H."/>
            <person name="Suzuki T."/>
            <person name="Kawagishi H."/>
            <person name="Hirai H."/>
        </authorList>
    </citation>
    <scope>NUCLEOTIDE SEQUENCE [LARGE SCALE GENOMIC DNA]</scope>
    <source>
        <strain evidence="4 5">YK-624</strain>
    </source>
</reference>
<keyword evidence="2" id="KW-0472">Membrane</keyword>
<evidence type="ECO:0000313" key="4">
    <source>
        <dbReference type="EMBL" id="GJE93980.1"/>
    </source>
</evidence>
<name>A0A9P3GFL4_9APHY</name>
<protein>
    <recommendedName>
        <fullName evidence="3">DUF6534 domain-containing protein</fullName>
    </recommendedName>
</protein>
<comment type="caution">
    <text evidence="4">The sequence shown here is derived from an EMBL/GenBank/DDBJ whole genome shotgun (WGS) entry which is preliminary data.</text>
</comment>
<keyword evidence="2" id="KW-1133">Transmembrane helix</keyword>
<feature type="region of interest" description="Disordered" evidence="1">
    <location>
        <begin position="237"/>
        <end position="257"/>
    </location>
</feature>
<organism evidence="4 5">
    <name type="scientific">Phanerochaete sordida</name>
    <dbReference type="NCBI Taxonomy" id="48140"/>
    <lineage>
        <taxon>Eukaryota</taxon>
        <taxon>Fungi</taxon>
        <taxon>Dikarya</taxon>
        <taxon>Basidiomycota</taxon>
        <taxon>Agaricomycotina</taxon>
        <taxon>Agaricomycetes</taxon>
        <taxon>Polyporales</taxon>
        <taxon>Phanerochaetaceae</taxon>
        <taxon>Phanerochaete</taxon>
    </lineage>
</organism>
<keyword evidence="5" id="KW-1185">Reference proteome</keyword>
<evidence type="ECO:0000256" key="2">
    <source>
        <dbReference type="SAM" id="Phobius"/>
    </source>
</evidence>
<feature type="transmembrane region" description="Helical" evidence="2">
    <location>
        <begin position="153"/>
        <end position="175"/>
    </location>
</feature>
<evidence type="ECO:0000313" key="5">
    <source>
        <dbReference type="Proteomes" id="UP000703269"/>
    </source>
</evidence>
<keyword evidence="2" id="KW-0812">Transmembrane</keyword>
<sequence>MKYLVFVLWLLDILNCMISMRTVYKWAVNDFMKPEALLNVDRILGVGVSVGSLSTLVVTLIYAHRIWKFGGTSTIIRTITGLIIVGAAVAMAGGTGIGVMSFKTETYGLWNEKYMWLWDATLGTRVLVDFLIASTTCTMLYRRRHHATRTRSVIGLVILYTVNTCVLSTFCNLMVIVTDAVLPSTSISFSFSSFTPHLMVNSLLATLNSRSKMRHMVDGANMQLIILSSATLSQRTSERAEDAVDMGGADSSTADPQQAAYATEHLDEYIPLVDEAIPLSRKVSGYRTDGPTKTTL</sequence>
<dbReference type="Pfam" id="PF20152">
    <property type="entry name" value="DUF6534"/>
    <property type="match status" value="1"/>
</dbReference>
<dbReference type="InterPro" id="IPR045339">
    <property type="entry name" value="DUF6534"/>
</dbReference>
<dbReference type="Proteomes" id="UP000703269">
    <property type="component" value="Unassembled WGS sequence"/>
</dbReference>
<feature type="transmembrane region" description="Helical" evidence="2">
    <location>
        <begin position="187"/>
        <end position="207"/>
    </location>
</feature>
<dbReference type="AlphaFoldDB" id="A0A9P3GFL4"/>
<dbReference type="PANTHER" id="PTHR40465:SF1">
    <property type="entry name" value="DUF6534 DOMAIN-CONTAINING PROTEIN"/>
    <property type="match status" value="1"/>
</dbReference>
<accession>A0A9P3GFL4</accession>
<dbReference type="PANTHER" id="PTHR40465">
    <property type="entry name" value="CHROMOSOME 1, WHOLE GENOME SHOTGUN SEQUENCE"/>
    <property type="match status" value="1"/>
</dbReference>
<feature type="transmembrane region" description="Helical" evidence="2">
    <location>
        <begin position="75"/>
        <end position="102"/>
    </location>
</feature>
<evidence type="ECO:0000259" key="3">
    <source>
        <dbReference type="Pfam" id="PF20152"/>
    </source>
</evidence>
<evidence type="ECO:0000256" key="1">
    <source>
        <dbReference type="SAM" id="MobiDB-lite"/>
    </source>
</evidence>